<keyword evidence="5 16" id="KW-0812">Transmembrane</keyword>
<evidence type="ECO:0000313" key="19">
    <source>
        <dbReference type="EMBL" id="CDJ55914.1"/>
    </source>
</evidence>
<feature type="transmembrane region" description="Helical" evidence="16">
    <location>
        <begin position="269"/>
        <end position="293"/>
    </location>
</feature>
<dbReference type="PROSITE" id="PS50156">
    <property type="entry name" value="SSD"/>
    <property type="match status" value="1"/>
</dbReference>
<evidence type="ECO:0000256" key="1">
    <source>
        <dbReference type="ARBA" id="ARBA00004127"/>
    </source>
</evidence>
<evidence type="ECO:0000256" key="5">
    <source>
        <dbReference type="ARBA" id="ARBA00022692"/>
    </source>
</evidence>
<comment type="similarity">
    <text evidence="2">Belongs to the patched family.</text>
</comment>
<comment type="subcellular location">
    <subcellularLocation>
        <location evidence="1">Endomembrane system</location>
        <topology evidence="1">Multi-pass membrane protein</topology>
    </subcellularLocation>
</comment>
<dbReference type="GO" id="GO:0008203">
    <property type="term" value="P:cholesterol metabolic process"/>
    <property type="evidence" value="ECO:0007669"/>
    <property type="project" value="UniProtKB-KW"/>
</dbReference>
<feature type="transmembrane region" description="Helical" evidence="16">
    <location>
        <begin position="1295"/>
        <end position="1318"/>
    </location>
</feature>
<feature type="transmembrane region" description="Helical" evidence="16">
    <location>
        <begin position="716"/>
        <end position="738"/>
    </location>
</feature>
<organism evidence="19">
    <name type="scientific">Anemonia viridis</name>
    <name type="common">Snakelocks anemone</name>
    <dbReference type="NCBI Taxonomy" id="51769"/>
    <lineage>
        <taxon>Eukaryota</taxon>
        <taxon>Metazoa</taxon>
        <taxon>Cnidaria</taxon>
        <taxon>Anthozoa</taxon>
        <taxon>Hexacorallia</taxon>
        <taxon>Actiniaria</taxon>
        <taxon>Actiniidae</taxon>
        <taxon>Anemonia</taxon>
    </lineage>
</organism>
<feature type="transmembrane region" description="Helical" evidence="16">
    <location>
        <begin position="354"/>
        <end position="380"/>
    </location>
</feature>
<dbReference type="PANTHER" id="PTHR45727">
    <property type="entry name" value="NPC INTRACELLULAR CHOLESTEROL TRANSPORTER 1"/>
    <property type="match status" value="1"/>
</dbReference>
<protein>
    <submittedName>
        <fullName evidence="19">Niemann-Pick C 1 Like</fullName>
    </submittedName>
</protein>
<evidence type="ECO:0000256" key="13">
    <source>
        <dbReference type="ARBA" id="ARBA00023180"/>
    </source>
</evidence>
<dbReference type="FunFam" id="1.20.1640.10:FF:000008">
    <property type="entry name" value="NPC intracellular cholesterol transporter 1"/>
    <property type="match status" value="1"/>
</dbReference>
<dbReference type="InterPro" id="IPR053958">
    <property type="entry name" value="HMGCR/SNAP/NPC1-like_SSD"/>
</dbReference>
<feature type="chain" id="PRO_5004798759" evidence="17">
    <location>
        <begin position="20"/>
        <end position="1357"/>
    </location>
</feature>
<dbReference type="Pfam" id="PF16414">
    <property type="entry name" value="NPC1_N"/>
    <property type="match status" value="1"/>
</dbReference>
<evidence type="ECO:0000256" key="11">
    <source>
        <dbReference type="ARBA" id="ARBA00023157"/>
    </source>
</evidence>
<evidence type="ECO:0000256" key="2">
    <source>
        <dbReference type="ARBA" id="ARBA00005585"/>
    </source>
</evidence>
<keyword evidence="8" id="KW-0445">Lipid transport</keyword>
<feature type="transmembrane region" description="Helical" evidence="16">
    <location>
        <begin position="1190"/>
        <end position="1212"/>
    </location>
</feature>
<feature type="transmembrane region" description="Helical" evidence="16">
    <location>
        <begin position="1264"/>
        <end position="1283"/>
    </location>
</feature>
<dbReference type="GO" id="GO:0030301">
    <property type="term" value="P:cholesterol transport"/>
    <property type="evidence" value="ECO:0007669"/>
    <property type="project" value="UniProtKB-ARBA"/>
</dbReference>
<keyword evidence="10 16" id="KW-0472">Membrane</keyword>
<keyword evidence="3" id="KW-0813">Transport</keyword>
<dbReference type="FunFam" id="1.20.1640.10:FF:000010">
    <property type="entry name" value="NPC intracellular cholesterol transporter 1"/>
    <property type="match status" value="1"/>
</dbReference>
<keyword evidence="4" id="KW-0153">Cholesterol metabolism</keyword>
<evidence type="ECO:0000259" key="18">
    <source>
        <dbReference type="PROSITE" id="PS50156"/>
    </source>
</evidence>
<evidence type="ECO:0000256" key="15">
    <source>
        <dbReference type="ARBA" id="ARBA00034049"/>
    </source>
</evidence>
<feature type="transmembrane region" description="Helical" evidence="16">
    <location>
        <begin position="1165"/>
        <end position="1183"/>
    </location>
</feature>
<dbReference type="EMBL" id="HG670297">
    <property type="protein sequence ID" value="CDJ55914.1"/>
    <property type="molecule type" value="mRNA"/>
</dbReference>
<feature type="transmembrane region" description="Helical" evidence="16">
    <location>
        <begin position="1218"/>
        <end position="1243"/>
    </location>
</feature>
<evidence type="ECO:0000256" key="3">
    <source>
        <dbReference type="ARBA" id="ARBA00022448"/>
    </source>
</evidence>
<evidence type="ECO:0000256" key="4">
    <source>
        <dbReference type="ARBA" id="ARBA00022548"/>
    </source>
</evidence>
<feature type="transmembrane region" description="Helical" evidence="16">
    <location>
        <begin position="686"/>
        <end position="710"/>
    </location>
</feature>
<reference evidence="19" key="1">
    <citation type="journal article" date="2014" name="Mol. Ecol.">
        <title>Are Niemann-Pick type C proteins key players in cnidarian-dinoflagellate endosymbioses?</title>
        <authorList>
            <person name="Dani V."/>
            <person name="Ganot P."/>
            <person name="Priouzeau F."/>
            <person name="Furla P."/>
            <person name="Sabourault C."/>
        </authorList>
    </citation>
    <scope>NUCLEOTIDE SEQUENCE</scope>
    <source>
        <tissue evidence="19">Tentacles gastrodermis</tissue>
    </source>
</reference>
<evidence type="ECO:0000256" key="8">
    <source>
        <dbReference type="ARBA" id="ARBA00023055"/>
    </source>
</evidence>
<sequence>MFFYASVLTVLLLCSLNQAKDYAPIHKKGYCVWYDQCFSQGGKSLNCLYNGPAKILNDTKGLSVLNKLCPQFSGDRRTCCSTKQLVTLDKNLDTLRQFTSRCPACWQNMLDLFCESTCSPDQSLFMDPTQIIGFSPLASILKVDYFASPEFKNGLFDSCKNVVFPGNNEKVLNLLCGQSAETCTPDKLLTYLGSTANGMSPFDIAFPDKLSQNLTWMNQKIYSCNESFVNPWTNKTSTLCSCQDCAASCPYLPPVTPPPKPRTILGLRVLSFSLLIIYLVFFFTFMPISFYLIMRKRNQYPHISDGPAPVPSSMPYTNGLPPNAINVRFARKPGVCEKMGFWMDRKLRVLFTTWGHWCSCHPFIVILGSIIFVGVLAGGLKFYKVIKDPVDLWSAPGSRARKEKDLYDSKFKPFYRTEQLIITANPKYPQNHTGYKQYPDDKFIPFGNIAHLDLLNQALDLQLDLTSMKVPFTENGKERNITLEDVCFKPLAPLNNKCVIQSLFQYFQNNKTKLNFCISALGHPCKEMRKGDFFKADYHDHIRYCTSAPTSLADNKWGGGPCMGENGAPVNPNIALGGFSGTNYNMANALIITFVVNNHKDESKNAKAEAWEKAFIEYMKNYVSDPSNNNLTISFTSERSIQDELDRESETDIATIIVSYSIMFIYITIALGQVNSCGRIMIDSKFTLGFSGIIIVLCSVACSIGFWSYVGEPATLIIIEVIPFLVLAVGVDNFFILVQAYQRLNRYSNEGVPKKVGRALGEVAPSMLLSSLAESVAFAFGAMSNMPAVKVFSLYAAVAVFIDFLFQISWFVALMSLDARRQESNRMDILCCVRDKDSNATHEDGFLYQFIQKLYAPALLSDYVRPCVIAFFVAMLFTSISMTARISVGLDQELALPKDSFLLNWFKDLKEYLHVGSPVYFVLDGQYDYEHERGTNMVCGSAGCNSSSLVQQVFRASLQANSSKIAMPASSWVDDYYSWLDPSGTCCRILHKQSCSMVNVTTSFTVNGTVVNSTKPVLKCGVSTEPVSPLTFCNATVDDKYCLPCLNKSQSGQRPTSDQFDKFLPFFLNDNPEMKCAKGGHAAYSNALQLNDLSSPGVKFLVNSSYFMSYHTILKTSDDFVAALKSAYEIADKITKAINDPNIKVFPYSVFYVFYEQYLTIVTDAWQNLLYCAAAVFVVTFLLMGFNLSIAAIVTLTVAMIVTNLLGLMYLWDINLNAISLVNLVMAVGISVEFCSHIARAFAVNLKETKRKRAEDSLAHMGSSVLSGITLTKFGGIIVLAFAKSRIFEVFYFRMYLGMVLFGALHGLVFLPVFLSYVGPKPSRDPDLDREEEESLRGSFLNGERKPLIGSNYSAIQ</sequence>
<accession>W0Z650</accession>
<name>W0Z650_ANEVI</name>
<keyword evidence="11" id="KW-1015">Disulfide bond</keyword>
<comment type="catalytic activity">
    <reaction evidence="15">
        <text>cholesterol(in) = cholesterol(out)</text>
        <dbReference type="Rhea" id="RHEA:39747"/>
        <dbReference type="ChEBI" id="CHEBI:16113"/>
    </reaction>
</comment>
<dbReference type="InterPro" id="IPR000731">
    <property type="entry name" value="SSD"/>
</dbReference>
<dbReference type="InterPro" id="IPR032190">
    <property type="entry name" value="NPC1_N"/>
</dbReference>
<dbReference type="GO" id="GO:0012505">
    <property type="term" value="C:endomembrane system"/>
    <property type="evidence" value="ECO:0007669"/>
    <property type="project" value="UniProtKB-SubCell"/>
</dbReference>
<evidence type="ECO:0000256" key="12">
    <source>
        <dbReference type="ARBA" id="ARBA00023166"/>
    </source>
</evidence>
<dbReference type="Pfam" id="PF22314">
    <property type="entry name" value="NPC1_MLD"/>
    <property type="match status" value="1"/>
</dbReference>
<proteinExistence type="evidence at transcript level"/>
<feature type="domain" description="SSD" evidence="18">
    <location>
        <begin position="652"/>
        <end position="817"/>
    </location>
</feature>
<keyword evidence="9" id="KW-0443">Lipid metabolism</keyword>
<keyword evidence="7 16" id="KW-1133">Transmembrane helix</keyword>
<dbReference type="GO" id="GO:0016020">
    <property type="term" value="C:membrane"/>
    <property type="evidence" value="ECO:0007669"/>
    <property type="project" value="TreeGrafter"/>
</dbReference>
<dbReference type="Gene3D" id="1.20.1640.10">
    <property type="entry name" value="Multidrug efflux transporter AcrB transmembrane domain"/>
    <property type="match status" value="2"/>
</dbReference>
<evidence type="ECO:0000256" key="10">
    <source>
        <dbReference type="ARBA" id="ARBA00023136"/>
    </source>
</evidence>
<keyword evidence="12" id="KW-1207">Sterol metabolism</keyword>
<keyword evidence="14" id="KW-0753">Steroid metabolism</keyword>
<keyword evidence="13" id="KW-0325">Glycoprotein</keyword>
<evidence type="ECO:0000256" key="14">
    <source>
        <dbReference type="ARBA" id="ARBA00023221"/>
    </source>
</evidence>
<dbReference type="SUPFAM" id="SSF82866">
    <property type="entry name" value="Multidrug efflux transporter AcrB transmembrane domain"/>
    <property type="match status" value="2"/>
</dbReference>
<feature type="transmembrane region" description="Helical" evidence="16">
    <location>
        <begin position="863"/>
        <end position="884"/>
    </location>
</feature>
<evidence type="ECO:0000256" key="16">
    <source>
        <dbReference type="SAM" id="Phobius"/>
    </source>
</evidence>
<feature type="signal peptide" evidence="17">
    <location>
        <begin position="1"/>
        <end position="19"/>
    </location>
</feature>
<feature type="transmembrane region" description="Helical" evidence="16">
    <location>
        <begin position="653"/>
        <end position="674"/>
    </location>
</feature>
<dbReference type="GO" id="GO:0032934">
    <property type="term" value="F:sterol binding"/>
    <property type="evidence" value="ECO:0007669"/>
    <property type="project" value="TreeGrafter"/>
</dbReference>
<evidence type="ECO:0000256" key="7">
    <source>
        <dbReference type="ARBA" id="ARBA00022989"/>
    </source>
</evidence>
<evidence type="ECO:0000256" key="9">
    <source>
        <dbReference type="ARBA" id="ARBA00023098"/>
    </source>
</evidence>
<keyword evidence="6 17" id="KW-0732">Signal</keyword>
<dbReference type="Pfam" id="PF12349">
    <property type="entry name" value="Sterol-sensing"/>
    <property type="match status" value="1"/>
</dbReference>
<dbReference type="InterPro" id="IPR053956">
    <property type="entry name" value="NPC1_MLD"/>
</dbReference>
<feature type="transmembrane region" description="Helical" evidence="16">
    <location>
        <begin position="792"/>
        <end position="817"/>
    </location>
</feature>
<dbReference type="PANTHER" id="PTHR45727:SF2">
    <property type="entry name" value="NPC INTRACELLULAR CHOLESTEROL TRANSPORTER 1"/>
    <property type="match status" value="1"/>
</dbReference>
<evidence type="ECO:0000256" key="6">
    <source>
        <dbReference type="ARBA" id="ARBA00022729"/>
    </source>
</evidence>
<evidence type="ECO:0000256" key="17">
    <source>
        <dbReference type="SAM" id="SignalP"/>
    </source>
</evidence>
<gene>
    <name evidence="19" type="primary">npc1</name>
</gene>